<dbReference type="EMBL" id="JAULSW010000003">
    <property type="protein sequence ID" value="KAK3386582.1"/>
    <property type="molecule type" value="Genomic_DNA"/>
</dbReference>
<dbReference type="Proteomes" id="UP001285441">
    <property type="component" value="Unassembled WGS sequence"/>
</dbReference>
<comment type="caution">
    <text evidence="1">The sequence shown here is derived from an EMBL/GenBank/DDBJ whole genome shotgun (WGS) entry which is preliminary data.</text>
</comment>
<feature type="non-terminal residue" evidence="1">
    <location>
        <position position="1"/>
    </location>
</feature>
<reference evidence="1" key="1">
    <citation type="journal article" date="2023" name="Mol. Phylogenet. Evol.">
        <title>Genome-scale phylogeny and comparative genomics of the fungal order Sordariales.</title>
        <authorList>
            <person name="Hensen N."/>
            <person name="Bonometti L."/>
            <person name="Westerberg I."/>
            <person name="Brannstrom I.O."/>
            <person name="Guillou S."/>
            <person name="Cros-Aarteil S."/>
            <person name="Calhoun S."/>
            <person name="Haridas S."/>
            <person name="Kuo A."/>
            <person name="Mondo S."/>
            <person name="Pangilinan J."/>
            <person name="Riley R."/>
            <person name="LaButti K."/>
            <person name="Andreopoulos B."/>
            <person name="Lipzen A."/>
            <person name="Chen C."/>
            <person name="Yan M."/>
            <person name="Daum C."/>
            <person name="Ng V."/>
            <person name="Clum A."/>
            <person name="Steindorff A."/>
            <person name="Ohm R.A."/>
            <person name="Martin F."/>
            <person name="Silar P."/>
            <person name="Natvig D.O."/>
            <person name="Lalanne C."/>
            <person name="Gautier V."/>
            <person name="Ament-Velasquez S.L."/>
            <person name="Kruys A."/>
            <person name="Hutchinson M.I."/>
            <person name="Powell A.J."/>
            <person name="Barry K."/>
            <person name="Miller A.N."/>
            <person name="Grigoriev I.V."/>
            <person name="Debuchy R."/>
            <person name="Gladieux P."/>
            <person name="Hiltunen Thoren M."/>
            <person name="Johannesson H."/>
        </authorList>
    </citation>
    <scope>NUCLEOTIDE SEQUENCE</scope>
    <source>
        <strain evidence="1">CBS 232.78</strain>
    </source>
</reference>
<gene>
    <name evidence="1" type="ORF">B0H63DRAFT_468028</name>
</gene>
<protein>
    <submittedName>
        <fullName evidence="1">Uncharacterized protein</fullName>
    </submittedName>
</protein>
<name>A0AAE0NRZ1_9PEZI</name>
<reference evidence="1" key="2">
    <citation type="submission" date="2023-06" db="EMBL/GenBank/DDBJ databases">
        <authorList>
            <consortium name="Lawrence Berkeley National Laboratory"/>
            <person name="Haridas S."/>
            <person name="Hensen N."/>
            <person name="Bonometti L."/>
            <person name="Westerberg I."/>
            <person name="Brannstrom I.O."/>
            <person name="Guillou S."/>
            <person name="Cros-Aarteil S."/>
            <person name="Calhoun S."/>
            <person name="Kuo A."/>
            <person name="Mondo S."/>
            <person name="Pangilinan J."/>
            <person name="Riley R."/>
            <person name="LaButti K."/>
            <person name="Andreopoulos B."/>
            <person name="Lipzen A."/>
            <person name="Chen C."/>
            <person name="Yanf M."/>
            <person name="Daum C."/>
            <person name="Ng V."/>
            <person name="Clum A."/>
            <person name="Steindorff A."/>
            <person name="Ohm R."/>
            <person name="Martin F."/>
            <person name="Silar P."/>
            <person name="Natvig D."/>
            <person name="Lalanne C."/>
            <person name="Gautier V."/>
            <person name="Ament-velasquez S.L."/>
            <person name="Kruys A."/>
            <person name="Hutchinson M.I."/>
            <person name="Powell A.J."/>
            <person name="Barry K."/>
            <person name="Miller A.N."/>
            <person name="Grigoriev I.V."/>
            <person name="Debuchy R."/>
            <person name="Gladieux P."/>
            <person name="Thoren M.H."/>
            <person name="Johannesson H."/>
        </authorList>
    </citation>
    <scope>NUCLEOTIDE SEQUENCE</scope>
    <source>
        <strain evidence="1">CBS 232.78</strain>
    </source>
</reference>
<keyword evidence="2" id="KW-1185">Reference proteome</keyword>
<evidence type="ECO:0000313" key="1">
    <source>
        <dbReference type="EMBL" id="KAK3386582.1"/>
    </source>
</evidence>
<proteinExistence type="predicted"/>
<accession>A0AAE0NRZ1</accession>
<evidence type="ECO:0000313" key="2">
    <source>
        <dbReference type="Proteomes" id="UP001285441"/>
    </source>
</evidence>
<organism evidence="1 2">
    <name type="scientific">Podospora didyma</name>
    <dbReference type="NCBI Taxonomy" id="330526"/>
    <lineage>
        <taxon>Eukaryota</taxon>
        <taxon>Fungi</taxon>
        <taxon>Dikarya</taxon>
        <taxon>Ascomycota</taxon>
        <taxon>Pezizomycotina</taxon>
        <taxon>Sordariomycetes</taxon>
        <taxon>Sordariomycetidae</taxon>
        <taxon>Sordariales</taxon>
        <taxon>Podosporaceae</taxon>
        <taxon>Podospora</taxon>
    </lineage>
</organism>
<sequence>MAQHLPAAHRQSNYHTPTLFVQTRDECLEVLTSDEQARLSKCASMEDLLADLKAMEGFSKSRRRMTASLTKVKAYGDNLEPYFKIMEILCATNPEWANIALGAFRLILQLSSNFIGFF</sequence>
<dbReference type="AlphaFoldDB" id="A0AAE0NRZ1"/>